<dbReference type="Proteomes" id="UP001601303">
    <property type="component" value="Unassembled WGS sequence"/>
</dbReference>
<evidence type="ECO:0000256" key="1">
    <source>
        <dbReference type="SAM" id="MobiDB-lite"/>
    </source>
</evidence>
<dbReference type="Pfam" id="PF19054">
    <property type="entry name" value="DUF5753"/>
    <property type="match status" value="1"/>
</dbReference>
<keyword evidence="4" id="KW-1185">Reference proteome</keyword>
<proteinExistence type="predicted"/>
<feature type="compositionally biased region" description="Polar residues" evidence="1">
    <location>
        <begin position="1"/>
        <end position="10"/>
    </location>
</feature>
<evidence type="ECO:0000259" key="2">
    <source>
        <dbReference type="SMART" id="SM00530"/>
    </source>
</evidence>
<dbReference type="RefSeq" id="WP_388113755.1">
    <property type="nucleotide sequence ID" value="NZ_JBIAHM010000017.1"/>
</dbReference>
<dbReference type="Pfam" id="PF13560">
    <property type="entry name" value="HTH_31"/>
    <property type="match status" value="1"/>
</dbReference>
<dbReference type="InterPro" id="IPR001387">
    <property type="entry name" value="Cro/C1-type_HTH"/>
</dbReference>
<gene>
    <name evidence="3" type="ORF">ACFYNQ_40520</name>
</gene>
<dbReference type="SUPFAM" id="SSF47413">
    <property type="entry name" value="lambda repressor-like DNA-binding domains"/>
    <property type="match status" value="1"/>
</dbReference>
<evidence type="ECO:0000313" key="3">
    <source>
        <dbReference type="EMBL" id="MFE9604814.1"/>
    </source>
</evidence>
<evidence type="ECO:0000313" key="4">
    <source>
        <dbReference type="Proteomes" id="UP001601303"/>
    </source>
</evidence>
<dbReference type="CDD" id="cd00093">
    <property type="entry name" value="HTH_XRE"/>
    <property type="match status" value="1"/>
</dbReference>
<dbReference type="SMART" id="SM00530">
    <property type="entry name" value="HTH_XRE"/>
    <property type="match status" value="1"/>
</dbReference>
<protein>
    <submittedName>
        <fullName evidence="3">Helix-turn-helix domain-containing protein</fullName>
    </submittedName>
</protein>
<comment type="caution">
    <text evidence="3">The sequence shown here is derived from an EMBL/GenBank/DDBJ whole genome shotgun (WGS) entry which is preliminary data.</text>
</comment>
<sequence length="289" mass="32504">MNDESVSNENEGVDEAGWDLEPGDESAPLVEAVGRLVRFCREQAGMRVADFAQVMGYGEDMIRKLERGVRIPRVEFLDRADDVLNAGGHLRAFREDVEKAQYPKKVRDLKKKEDMAVELQLYSNHNIHGLLQTAEYARALLGTWRPTYSQGELERMLAGRMARKSVFERDPAPELSFVQEEVTLRRPVGGTMVLRRQLEHMLEVAQLPYVELQVMPTARASHPGTGGRIQVLKFADGSGAGRMDDDFGGRPVDNPRQLRVLELRYGIIRAQALTPEESLAFIEQALGET</sequence>
<name>A0ABW6MGB8_9ACTN</name>
<accession>A0ABW6MGB8</accession>
<organism evidence="3 4">
    <name type="scientific">Streptomyces hokutonensis</name>
    <dbReference type="NCBI Taxonomy" id="1306990"/>
    <lineage>
        <taxon>Bacteria</taxon>
        <taxon>Bacillati</taxon>
        <taxon>Actinomycetota</taxon>
        <taxon>Actinomycetes</taxon>
        <taxon>Kitasatosporales</taxon>
        <taxon>Streptomycetaceae</taxon>
        <taxon>Streptomyces</taxon>
    </lineage>
</organism>
<feature type="compositionally biased region" description="Acidic residues" evidence="1">
    <location>
        <begin position="11"/>
        <end position="24"/>
    </location>
</feature>
<dbReference type="Gene3D" id="1.10.260.40">
    <property type="entry name" value="lambda repressor-like DNA-binding domains"/>
    <property type="match status" value="1"/>
</dbReference>
<reference evidence="3 4" key="1">
    <citation type="submission" date="2024-10" db="EMBL/GenBank/DDBJ databases">
        <title>The Natural Products Discovery Center: Release of the First 8490 Sequenced Strains for Exploring Actinobacteria Biosynthetic Diversity.</title>
        <authorList>
            <person name="Kalkreuter E."/>
            <person name="Kautsar S.A."/>
            <person name="Yang D."/>
            <person name="Bader C.D."/>
            <person name="Teijaro C.N."/>
            <person name="Fluegel L."/>
            <person name="Davis C.M."/>
            <person name="Simpson J.R."/>
            <person name="Lauterbach L."/>
            <person name="Steele A.D."/>
            <person name="Gui C."/>
            <person name="Meng S."/>
            <person name="Li G."/>
            <person name="Viehrig K."/>
            <person name="Ye F."/>
            <person name="Su P."/>
            <person name="Kiefer A.F."/>
            <person name="Nichols A."/>
            <person name="Cepeda A.J."/>
            <person name="Yan W."/>
            <person name="Fan B."/>
            <person name="Jiang Y."/>
            <person name="Adhikari A."/>
            <person name="Zheng C.-J."/>
            <person name="Schuster L."/>
            <person name="Cowan T.M."/>
            <person name="Smanski M.J."/>
            <person name="Chevrette M.G."/>
            <person name="De Carvalho L.P.S."/>
            <person name="Shen B."/>
        </authorList>
    </citation>
    <scope>NUCLEOTIDE SEQUENCE [LARGE SCALE GENOMIC DNA]</scope>
    <source>
        <strain evidence="3 4">NPDC006488</strain>
    </source>
</reference>
<dbReference type="EMBL" id="JBIAHM010000017">
    <property type="protein sequence ID" value="MFE9604814.1"/>
    <property type="molecule type" value="Genomic_DNA"/>
</dbReference>
<dbReference type="InterPro" id="IPR010982">
    <property type="entry name" value="Lambda_DNA-bd_dom_sf"/>
</dbReference>
<dbReference type="InterPro" id="IPR043917">
    <property type="entry name" value="DUF5753"/>
</dbReference>
<feature type="domain" description="HTH cro/C1-type" evidence="2">
    <location>
        <begin position="36"/>
        <end position="91"/>
    </location>
</feature>
<feature type="region of interest" description="Disordered" evidence="1">
    <location>
        <begin position="1"/>
        <end position="25"/>
    </location>
</feature>